<reference evidence="4 5" key="1">
    <citation type="submission" date="2024-02" db="EMBL/GenBank/DDBJ databases">
        <title>High-quality chromosome-scale genome assembly of Pensacola bahiagrass (Paspalum notatum Flugge var. saurae).</title>
        <authorList>
            <person name="Vega J.M."/>
            <person name="Podio M."/>
            <person name="Orjuela J."/>
            <person name="Siena L.A."/>
            <person name="Pessino S.C."/>
            <person name="Combes M.C."/>
            <person name="Mariac C."/>
            <person name="Albertini E."/>
            <person name="Pupilli F."/>
            <person name="Ortiz J.P.A."/>
            <person name="Leblanc O."/>
        </authorList>
    </citation>
    <scope>NUCLEOTIDE SEQUENCE [LARGE SCALE GENOMIC DNA]</scope>
    <source>
        <strain evidence="4">R1</strain>
        <tissue evidence="4">Leaf</tissue>
    </source>
</reference>
<organism evidence="4 5">
    <name type="scientific">Paspalum notatum var. saurae</name>
    <dbReference type="NCBI Taxonomy" id="547442"/>
    <lineage>
        <taxon>Eukaryota</taxon>
        <taxon>Viridiplantae</taxon>
        <taxon>Streptophyta</taxon>
        <taxon>Embryophyta</taxon>
        <taxon>Tracheophyta</taxon>
        <taxon>Spermatophyta</taxon>
        <taxon>Magnoliopsida</taxon>
        <taxon>Liliopsida</taxon>
        <taxon>Poales</taxon>
        <taxon>Poaceae</taxon>
        <taxon>PACMAD clade</taxon>
        <taxon>Panicoideae</taxon>
        <taxon>Andropogonodae</taxon>
        <taxon>Paspaleae</taxon>
        <taxon>Paspalinae</taxon>
        <taxon>Paspalum</taxon>
    </lineage>
</organism>
<sequence length="103" mass="11218">MDEGVDIESPSPRDMVLANIREMRPGVFVLCVENSSCGAPFFVTRFREALFYYSAMFDMMNATAPRDNAGRAVLEQHVLGPCAVQQGGAEAAAAESWRGEAVE</sequence>
<comment type="similarity">
    <text evidence="3">Belongs to the GRAS family.</text>
</comment>
<evidence type="ECO:0000256" key="1">
    <source>
        <dbReference type="ARBA" id="ARBA00023015"/>
    </source>
</evidence>
<evidence type="ECO:0000256" key="3">
    <source>
        <dbReference type="PROSITE-ProRule" id="PRU01191"/>
    </source>
</evidence>
<dbReference type="EMBL" id="CP144745">
    <property type="protein sequence ID" value="WVZ48779.1"/>
    <property type="molecule type" value="Genomic_DNA"/>
</dbReference>
<dbReference type="Pfam" id="PF03514">
    <property type="entry name" value="GRAS"/>
    <property type="match status" value="1"/>
</dbReference>
<comment type="caution">
    <text evidence="3">Lacks conserved residue(s) required for the propagation of feature annotation.</text>
</comment>
<gene>
    <name evidence="4" type="ORF">U9M48_000188</name>
</gene>
<name>A0AAQ3PEJ8_PASNO</name>
<evidence type="ECO:0000256" key="2">
    <source>
        <dbReference type="ARBA" id="ARBA00023163"/>
    </source>
</evidence>
<accession>A0AAQ3PEJ8</accession>
<proteinExistence type="inferred from homology"/>
<keyword evidence="2" id="KW-0804">Transcription</keyword>
<dbReference type="PANTHER" id="PTHR31636">
    <property type="entry name" value="OSJNBA0084A10.13 PROTEIN-RELATED"/>
    <property type="match status" value="1"/>
</dbReference>
<protein>
    <submittedName>
        <fullName evidence="4">Uncharacterized protein</fullName>
    </submittedName>
</protein>
<dbReference type="Proteomes" id="UP001341281">
    <property type="component" value="Chromosome 01"/>
</dbReference>
<feature type="region of interest" description="SAW" evidence="3">
    <location>
        <begin position="88"/>
        <end position="103"/>
    </location>
</feature>
<evidence type="ECO:0000313" key="4">
    <source>
        <dbReference type="EMBL" id="WVZ48779.1"/>
    </source>
</evidence>
<dbReference type="InterPro" id="IPR005202">
    <property type="entry name" value="TF_GRAS"/>
</dbReference>
<keyword evidence="5" id="KW-1185">Reference proteome</keyword>
<evidence type="ECO:0000313" key="5">
    <source>
        <dbReference type="Proteomes" id="UP001341281"/>
    </source>
</evidence>
<keyword evidence="1" id="KW-0805">Transcription regulation</keyword>
<dbReference type="AlphaFoldDB" id="A0AAQ3PEJ8"/>
<dbReference type="PROSITE" id="PS50985">
    <property type="entry name" value="GRAS"/>
    <property type="match status" value="1"/>
</dbReference>